<proteinExistence type="predicted"/>
<dbReference type="EMBL" id="POUD01000315">
    <property type="protein sequence ID" value="PZG07012.1"/>
    <property type="molecule type" value="Genomic_DNA"/>
</dbReference>
<accession>A0A2W2D4S6</accession>
<keyword evidence="3" id="KW-1185">Reference proteome</keyword>
<name>A0A2W2D4S6_9ACTN</name>
<sequence length="256" mass="26979">MQPVRKKSRKPWARVLAVMTALLVAAVAGVALAYPSVAATACPGCYGLTEVEDGVYGEAGMSGRQRAQVRQTVAEARRKVAGFYGGRVSSPTLLVCVTAACYDRIGGGKERGVAVLNRSVMLSPRGIDPVIASHEMSHVELHSRLESGAEVPQWFDEGLAVVVSDDARYLAPKPATAGRLTGKPTDRCLTATTGSLPATLDQWLTAATEDVATYAKSACAVSRWLDTNGGEKALASLISRLNAGEPFACLVPPPWP</sequence>
<keyword evidence="1" id="KW-0732">Signal</keyword>
<comment type="caution">
    <text evidence="2">The sequence shown here is derived from an EMBL/GenBank/DDBJ whole genome shotgun (WGS) entry which is preliminary data.</text>
</comment>
<gene>
    <name evidence="2" type="ORF">C1J01_41750</name>
</gene>
<feature type="signal peptide" evidence="1">
    <location>
        <begin position="1"/>
        <end position="33"/>
    </location>
</feature>
<evidence type="ECO:0000313" key="3">
    <source>
        <dbReference type="Proteomes" id="UP000249304"/>
    </source>
</evidence>
<dbReference type="AlphaFoldDB" id="A0A2W2D4S6"/>
<feature type="chain" id="PRO_5015947990" description="Peptidase MA-like domain-containing protein" evidence="1">
    <location>
        <begin position="34"/>
        <end position="256"/>
    </location>
</feature>
<evidence type="ECO:0000313" key="2">
    <source>
        <dbReference type="EMBL" id="PZG07012.1"/>
    </source>
</evidence>
<protein>
    <recommendedName>
        <fullName evidence="4">Peptidase MA-like domain-containing protein</fullName>
    </recommendedName>
</protein>
<dbReference type="OrthoDB" id="43895at2"/>
<organism evidence="2 3">
    <name type="scientific">Nonomuraea aridisoli</name>
    <dbReference type="NCBI Taxonomy" id="2070368"/>
    <lineage>
        <taxon>Bacteria</taxon>
        <taxon>Bacillati</taxon>
        <taxon>Actinomycetota</taxon>
        <taxon>Actinomycetes</taxon>
        <taxon>Streptosporangiales</taxon>
        <taxon>Streptosporangiaceae</taxon>
        <taxon>Nonomuraea</taxon>
    </lineage>
</organism>
<dbReference type="Proteomes" id="UP000249304">
    <property type="component" value="Unassembled WGS sequence"/>
</dbReference>
<reference evidence="2 3" key="1">
    <citation type="submission" date="2018-01" db="EMBL/GenBank/DDBJ databases">
        <title>Draft genome sequence of Nonomuraea sp. KC333.</title>
        <authorList>
            <person name="Sahin N."/>
            <person name="Saygin H."/>
            <person name="Ay H."/>
        </authorList>
    </citation>
    <scope>NUCLEOTIDE SEQUENCE [LARGE SCALE GENOMIC DNA]</scope>
    <source>
        <strain evidence="2 3">KC333</strain>
    </source>
</reference>
<dbReference type="RefSeq" id="WP_111184593.1">
    <property type="nucleotide sequence ID" value="NZ_POUD01000315.1"/>
</dbReference>
<evidence type="ECO:0008006" key="4">
    <source>
        <dbReference type="Google" id="ProtNLM"/>
    </source>
</evidence>
<evidence type="ECO:0000256" key="1">
    <source>
        <dbReference type="SAM" id="SignalP"/>
    </source>
</evidence>